<feature type="transmembrane region" description="Helical" evidence="3">
    <location>
        <begin position="47"/>
        <end position="69"/>
    </location>
</feature>
<accession>A0ABU0IGJ1</accession>
<feature type="domain" description="GGDEF" evidence="4">
    <location>
        <begin position="154"/>
        <end position="286"/>
    </location>
</feature>
<dbReference type="InterPro" id="IPR029787">
    <property type="entry name" value="Nucleotide_cyclase"/>
</dbReference>
<evidence type="ECO:0000259" key="4">
    <source>
        <dbReference type="PROSITE" id="PS50887"/>
    </source>
</evidence>
<gene>
    <name evidence="5" type="ORF">QO005_002872</name>
</gene>
<comment type="catalytic activity">
    <reaction evidence="2">
        <text>2 GTP = 3',3'-c-di-GMP + 2 diphosphate</text>
        <dbReference type="Rhea" id="RHEA:24898"/>
        <dbReference type="ChEBI" id="CHEBI:33019"/>
        <dbReference type="ChEBI" id="CHEBI:37565"/>
        <dbReference type="ChEBI" id="CHEBI:58805"/>
        <dbReference type="EC" id="2.7.7.65"/>
    </reaction>
</comment>
<dbReference type="PANTHER" id="PTHR45138:SF9">
    <property type="entry name" value="DIGUANYLATE CYCLASE DGCM-RELATED"/>
    <property type="match status" value="1"/>
</dbReference>
<protein>
    <recommendedName>
        <fullName evidence="1">diguanylate cyclase</fullName>
        <ecNumber evidence="1">2.7.7.65</ecNumber>
    </recommendedName>
</protein>
<name>A0ABU0IGJ1_9HYPH</name>
<evidence type="ECO:0000256" key="1">
    <source>
        <dbReference type="ARBA" id="ARBA00012528"/>
    </source>
</evidence>
<keyword evidence="3" id="KW-0812">Transmembrane</keyword>
<keyword evidence="3" id="KW-0472">Membrane</keyword>
<keyword evidence="6" id="KW-1185">Reference proteome</keyword>
<proteinExistence type="predicted"/>
<dbReference type="Pfam" id="PF00990">
    <property type="entry name" value="GGDEF"/>
    <property type="match status" value="1"/>
</dbReference>
<dbReference type="SUPFAM" id="SSF55073">
    <property type="entry name" value="Nucleotide cyclase"/>
    <property type="match status" value="1"/>
</dbReference>
<dbReference type="PROSITE" id="PS50887">
    <property type="entry name" value="GGDEF"/>
    <property type="match status" value="1"/>
</dbReference>
<dbReference type="Gene3D" id="6.10.340.10">
    <property type="match status" value="1"/>
</dbReference>
<sequence length="292" mass="31654">MSALFDFVRSSLILKISLVSFLCIHLPLIVAGLHILSGGTSDGETMLLLLLAATLAGTLACLGLLWWFIRPLRDLALAIDAYRQEGVVLPPPALSRDEIGLVWQATAAMTEELDLSLKRLRQLADSDPLTGLANRRALFEGGAHDAERALKRGDLLSLILFDLDHFKSINDDYGHEVGDQVLLATARTITANVRPFDMAARIGGEEFCIALPRTSPDQASAIAERLRVKLRGLEIPPLDQGRITASFGVAHSLGRRTGLKDLLVEADEALYAAKNAGRDRVICLASNVKDEG</sequence>
<dbReference type="InterPro" id="IPR050469">
    <property type="entry name" value="Diguanylate_Cyclase"/>
</dbReference>
<evidence type="ECO:0000313" key="6">
    <source>
        <dbReference type="Proteomes" id="UP001235269"/>
    </source>
</evidence>
<feature type="transmembrane region" description="Helical" evidence="3">
    <location>
        <begin position="12"/>
        <end position="35"/>
    </location>
</feature>
<dbReference type="Gene3D" id="3.30.70.270">
    <property type="match status" value="1"/>
</dbReference>
<reference evidence="5 6" key="1">
    <citation type="submission" date="2023-07" db="EMBL/GenBank/DDBJ databases">
        <title>Genomic Encyclopedia of Type Strains, Phase IV (KMG-IV): sequencing the most valuable type-strain genomes for metagenomic binning, comparative biology and taxonomic classification.</title>
        <authorList>
            <person name="Goeker M."/>
        </authorList>
    </citation>
    <scope>NUCLEOTIDE SEQUENCE [LARGE SCALE GENOMIC DNA]</scope>
    <source>
        <strain evidence="5 6">DSM 100301</strain>
    </source>
</reference>
<organism evidence="5 6">
    <name type="scientific">Rhizobium paknamense</name>
    <dbReference type="NCBI Taxonomy" id="1206817"/>
    <lineage>
        <taxon>Bacteria</taxon>
        <taxon>Pseudomonadati</taxon>
        <taxon>Pseudomonadota</taxon>
        <taxon>Alphaproteobacteria</taxon>
        <taxon>Hyphomicrobiales</taxon>
        <taxon>Rhizobiaceae</taxon>
        <taxon>Rhizobium/Agrobacterium group</taxon>
        <taxon>Rhizobium</taxon>
    </lineage>
</organism>
<comment type="caution">
    <text evidence="5">The sequence shown here is derived from an EMBL/GenBank/DDBJ whole genome shotgun (WGS) entry which is preliminary data.</text>
</comment>
<dbReference type="EMBL" id="JAUSWH010000009">
    <property type="protein sequence ID" value="MDQ0456530.1"/>
    <property type="molecule type" value="Genomic_DNA"/>
</dbReference>
<dbReference type="NCBIfam" id="TIGR00254">
    <property type="entry name" value="GGDEF"/>
    <property type="match status" value="1"/>
</dbReference>
<dbReference type="CDD" id="cd01949">
    <property type="entry name" value="GGDEF"/>
    <property type="match status" value="1"/>
</dbReference>
<dbReference type="EC" id="2.7.7.65" evidence="1"/>
<dbReference type="SMART" id="SM00267">
    <property type="entry name" value="GGDEF"/>
    <property type="match status" value="1"/>
</dbReference>
<dbReference type="Proteomes" id="UP001235269">
    <property type="component" value="Unassembled WGS sequence"/>
</dbReference>
<evidence type="ECO:0000313" key="5">
    <source>
        <dbReference type="EMBL" id="MDQ0456530.1"/>
    </source>
</evidence>
<evidence type="ECO:0000256" key="2">
    <source>
        <dbReference type="ARBA" id="ARBA00034247"/>
    </source>
</evidence>
<keyword evidence="3" id="KW-1133">Transmembrane helix</keyword>
<dbReference type="PANTHER" id="PTHR45138">
    <property type="entry name" value="REGULATORY COMPONENTS OF SENSORY TRANSDUCTION SYSTEM"/>
    <property type="match status" value="1"/>
</dbReference>
<dbReference type="RefSeq" id="WP_307158726.1">
    <property type="nucleotide sequence ID" value="NZ_JAUSWH010000009.1"/>
</dbReference>
<dbReference type="InterPro" id="IPR000160">
    <property type="entry name" value="GGDEF_dom"/>
</dbReference>
<evidence type="ECO:0000256" key="3">
    <source>
        <dbReference type="SAM" id="Phobius"/>
    </source>
</evidence>
<dbReference type="InterPro" id="IPR043128">
    <property type="entry name" value="Rev_trsase/Diguanyl_cyclase"/>
</dbReference>